<dbReference type="CDD" id="cd00761">
    <property type="entry name" value="Glyco_tranf_GTA_type"/>
    <property type="match status" value="1"/>
</dbReference>
<gene>
    <name evidence="2" type="ORF">BST86_07645</name>
</gene>
<comment type="caution">
    <text evidence="2">The sequence shown here is derived from an EMBL/GenBank/DDBJ whole genome shotgun (WGS) entry which is preliminary data.</text>
</comment>
<sequence length="347" mass="40082">MKLKISLIICTYQRPDAITRLIASVKSQSRCPDQMIIVDGSQDQKTKDRLGEIEIANLKYFQVSDGDRGLTKQRNYGISKVSDDIDIVAFLDDDVVLNLDYFERLLETYVNYPDAMGVGGYITNEVVWEKTHHIEENDIRNFYFDGYRRKESSRYKLRRELGLVQKEPPGFYPDFGHGRSIGFLPPSGKIYQTETLMGGVSSFPLHVLKEHKFSEYFKGYGLYEDADFSLRLSKLGNLYVNTAAQLEHHHDASGRPNSYKYGKMVVRNGWYVWRVKNPDPTLRDRLKWYQITLLLIAIRCVNIVTTQERRSAFQEMMGRLTGMFSLIGNKPSSTQTYTCLNICKVLK</sequence>
<protein>
    <submittedName>
        <fullName evidence="2">Glycosyl transferase family 2</fullName>
    </submittedName>
</protein>
<dbReference type="GO" id="GO:0016740">
    <property type="term" value="F:transferase activity"/>
    <property type="evidence" value="ECO:0007669"/>
    <property type="project" value="UniProtKB-KW"/>
</dbReference>
<dbReference type="Gene3D" id="3.90.550.10">
    <property type="entry name" value="Spore Coat Polysaccharide Biosynthesis Protein SpsA, Chain A"/>
    <property type="match status" value="1"/>
</dbReference>
<accession>A0A2S9WU39</accession>
<organism evidence="2 3">
    <name type="scientific">Nonlabens agnitus</name>
    <dbReference type="NCBI Taxonomy" id="870484"/>
    <lineage>
        <taxon>Bacteria</taxon>
        <taxon>Pseudomonadati</taxon>
        <taxon>Bacteroidota</taxon>
        <taxon>Flavobacteriia</taxon>
        <taxon>Flavobacteriales</taxon>
        <taxon>Flavobacteriaceae</taxon>
        <taxon>Nonlabens</taxon>
    </lineage>
</organism>
<evidence type="ECO:0000259" key="1">
    <source>
        <dbReference type="Pfam" id="PF00535"/>
    </source>
</evidence>
<dbReference type="AlphaFoldDB" id="A0A2S9WU39"/>
<dbReference type="RefSeq" id="WP_317046531.1">
    <property type="nucleotide sequence ID" value="NZ_MQUC01000003.1"/>
</dbReference>
<keyword evidence="2" id="KW-0808">Transferase</keyword>
<dbReference type="InterPro" id="IPR029044">
    <property type="entry name" value="Nucleotide-diphossugar_trans"/>
</dbReference>
<evidence type="ECO:0000313" key="3">
    <source>
        <dbReference type="Proteomes" id="UP000239532"/>
    </source>
</evidence>
<evidence type="ECO:0000313" key="2">
    <source>
        <dbReference type="EMBL" id="PRP66979.1"/>
    </source>
</evidence>
<dbReference type="Proteomes" id="UP000239532">
    <property type="component" value="Unassembled WGS sequence"/>
</dbReference>
<name>A0A2S9WU39_9FLAO</name>
<keyword evidence="3" id="KW-1185">Reference proteome</keyword>
<proteinExistence type="predicted"/>
<dbReference type="InterPro" id="IPR050834">
    <property type="entry name" value="Glycosyltransf_2"/>
</dbReference>
<dbReference type="SUPFAM" id="SSF53448">
    <property type="entry name" value="Nucleotide-diphospho-sugar transferases"/>
    <property type="match status" value="1"/>
</dbReference>
<reference evidence="2 3" key="1">
    <citation type="submission" date="2016-11" db="EMBL/GenBank/DDBJ databases">
        <title>Trade-off between light-utilization and light-protection in marine flavobacteria.</title>
        <authorList>
            <person name="Kumagai Y."/>
        </authorList>
    </citation>
    <scope>NUCLEOTIDE SEQUENCE [LARGE SCALE GENOMIC DNA]</scope>
    <source>
        <strain evidence="2 3">JCM 17109</strain>
    </source>
</reference>
<dbReference type="Pfam" id="PF00535">
    <property type="entry name" value="Glycos_transf_2"/>
    <property type="match status" value="1"/>
</dbReference>
<dbReference type="InterPro" id="IPR001173">
    <property type="entry name" value="Glyco_trans_2-like"/>
</dbReference>
<dbReference type="EMBL" id="MQUC01000003">
    <property type="protein sequence ID" value="PRP66979.1"/>
    <property type="molecule type" value="Genomic_DNA"/>
</dbReference>
<dbReference type="PANTHER" id="PTHR43685">
    <property type="entry name" value="GLYCOSYLTRANSFERASE"/>
    <property type="match status" value="1"/>
</dbReference>
<feature type="domain" description="Glycosyltransferase 2-like" evidence="1">
    <location>
        <begin position="6"/>
        <end position="142"/>
    </location>
</feature>
<dbReference type="PANTHER" id="PTHR43685:SF2">
    <property type="entry name" value="GLYCOSYLTRANSFERASE 2-LIKE DOMAIN-CONTAINING PROTEIN"/>
    <property type="match status" value="1"/>
</dbReference>